<dbReference type="GO" id="GO:0016746">
    <property type="term" value="F:acyltransferase activity"/>
    <property type="evidence" value="ECO:0007669"/>
    <property type="project" value="UniProtKB-KW"/>
</dbReference>
<dbReference type="Proteomes" id="UP000808146">
    <property type="component" value="Unassembled WGS sequence"/>
</dbReference>
<dbReference type="EC" id="2.3.1.282" evidence="5"/>
<evidence type="ECO:0000256" key="10">
    <source>
        <dbReference type="ARBA" id="ARBA00032317"/>
    </source>
</evidence>
<keyword evidence="7" id="KW-0808">Transferase</keyword>
<evidence type="ECO:0000256" key="6">
    <source>
        <dbReference type="ARBA" id="ARBA00013449"/>
    </source>
</evidence>
<dbReference type="PANTHER" id="PTHR28037">
    <property type="entry name" value="ALCOHOL O-ACETYLTRANSFERASE 1-RELATED"/>
    <property type="match status" value="1"/>
</dbReference>
<dbReference type="Gene3D" id="3.30.559.10">
    <property type="entry name" value="Chloramphenicol acetyltransferase-like domain"/>
    <property type="match status" value="1"/>
</dbReference>
<comment type="catalytic activity">
    <reaction evidence="3">
        <text>2 a mycocerosyl-[mycocerosic acid synthase] + a phthiodiolone = a dimycocerosyl phthiodiolone + 2 holo-[mycocerosic acid synthase].</text>
        <dbReference type="EC" id="2.3.1.282"/>
    </reaction>
</comment>
<comment type="similarity">
    <text evidence="4">Belongs to the acyltransferase PapA5 family.</text>
</comment>
<dbReference type="InterPro" id="IPR052058">
    <property type="entry name" value="Alcohol_O-acetyltransferase"/>
</dbReference>
<evidence type="ECO:0000256" key="4">
    <source>
        <dbReference type="ARBA" id="ARBA00006558"/>
    </source>
</evidence>
<organism evidence="13 14">
    <name type="scientific">Candidatus Dechloromonas phosphorivorans</name>
    <dbReference type="NCBI Taxonomy" id="2899244"/>
    <lineage>
        <taxon>Bacteria</taxon>
        <taxon>Pseudomonadati</taxon>
        <taxon>Pseudomonadota</taxon>
        <taxon>Betaproteobacteria</taxon>
        <taxon>Rhodocyclales</taxon>
        <taxon>Azonexaceae</taxon>
        <taxon>Dechloromonas</taxon>
    </lineage>
</organism>
<evidence type="ECO:0000256" key="3">
    <source>
        <dbReference type="ARBA" id="ARBA00001907"/>
    </source>
</evidence>
<evidence type="ECO:0000256" key="2">
    <source>
        <dbReference type="ARBA" id="ARBA00000625"/>
    </source>
</evidence>
<dbReference type="AlphaFoldDB" id="A0A9D7QLS4"/>
<evidence type="ECO:0000259" key="12">
    <source>
        <dbReference type="Pfam" id="PF16911"/>
    </source>
</evidence>
<protein>
    <recommendedName>
        <fullName evidence="6">Phthiocerol/phthiodiolone dimycocerosyl transferase</fullName>
        <ecNumber evidence="5">2.3.1.282</ecNumber>
    </recommendedName>
    <alternativeName>
        <fullName evidence="11">Acyltransferase PapA5</fullName>
    </alternativeName>
    <alternativeName>
        <fullName evidence="9">Phthiocerol/phthiodiolone O-acyltransferase</fullName>
    </alternativeName>
    <alternativeName>
        <fullName evidence="10">Polyketide synthase-associated protein A5</fullName>
    </alternativeName>
</protein>
<accession>A0A9D7QLS4</accession>
<dbReference type="Pfam" id="PF16911">
    <property type="entry name" value="PapA_C"/>
    <property type="match status" value="1"/>
</dbReference>
<comment type="caution">
    <text evidence="13">The sequence shown here is derived from an EMBL/GenBank/DDBJ whole genome shotgun (WGS) entry which is preliminary data.</text>
</comment>
<gene>
    <name evidence="13" type="ORF">IPN75_11790</name>
</gene>
<evidence type="ECO:0000313" key="13">
    <source>
        <dbReference type="EMBL" id="MBK8891003.1"/>
    </source>
</evidence>
<name>A0A9D7QLS4_9RHOO</name>
<evidence type="ECO:0000256" key="8">
    <source>
        <dbReference type="ARBA" id="ARBA00023315"/>
    </source>
</evidence>
<reference evidence="13" key="1">
    <citation type="submission" date="2020-10" db="EMBL/GenBank/DDBJ databases">
        <title>Connecting structure to function with the recovery of over 1000 high-quality activated sludge metagenome-assembled genomes encoding full-length rRNA genes using long-read sequencing.</title>
        <authorList>
            <person name="Singleton C.M."/>
            <person name="Petriglieri F."/>
            <person name="Kristensen J.M."/>
            <person name="Kirkegaard R.H."/>
            <person name="Michaelsen T.Y."/>
            <person name="Andersen M.H."/>
            <person name="Karst S.M."/>
            <person name="Dueholm M.S."/>
            <person name="Nielsen P.H."/>
            <person name="Albertsen M."/>
        </authorList>
    </citation>
    <scope>NUCLEOTIDE SEQUENCE</scope>
    <source>
        <strain evidence="13">OdNE_18-Q3-R46-58_BAT3C.305</strain>
    </source>
</reference>
<dbReference type="SUPFAM" id="SSF52777">
    <property type="entry name" value="CoA-dependent acyltransferases"/>
    <property type="match status" value="2"/>
</dbReference>
<evidence type="ECO:0000256" key="1">
    <source>
        <dbReference type="ARBA" id="ARBA00000026"/>
    </source>
</evidence>
<comment type="catalytic activity">
    <reaction evidence="1">
        <text>2 a mycocerosyl-[mycocerosic acid synthase] + a phthiocerol = a dimycocerosyl phthiocerol + 2 holo-[mycocerosic acid synthase].</text>
        <dbReference type="EC" id="2.3.1.282"/>
    </reaction>
</comment>
<proteinExistence type="inferred from homology"/>
<evidence type="ECO:0000313" key="14">
    <source>
        <dbReference type="Proteomes" id="UP000808146"/>
    </source>
</evidence>
<feature type="domain" description="Phthiocerol/phthiodiolone dimycocerosyl transferase C-terminal" evidence="12">
    <location>
        <begin position="211"/>
        <end position="385"/>
    </location>
</feature>
<comment type="catalytic activity">
    <reaction evidence="2">
        <text>2 a mycocerosyl-[mycocerosic acid synthase] + a phenolphthiocerol = a dimycocerosyl phenolphthiocerol + 2 holo-[mycocerosic acid synthase].</text>
        <dbReference type="EC" id="2.3.1.282"/>
    </reaction>
</comment>
<sequence length="432" mass="46386">MTTTFTARRLDRGEALFWFLDRFSPMNFAVVAEGSGRLDEQALQEALAAAQRRHPLLTVAIEADAEHRLHFVPRPGQVMPSPRVAAAHWRSELAERIVEPFVLGEAPLVRACHVADDDRWAIALIFHHSVGDARSGFAVLSEVLQGAAGVAIDDTPLPAQPPMSAVYPPEFSGDAGRQMAGQIKAMRRAAAERTGLPTPQAGHRLSDRLHPRMITLQFSVDEAEGLVRNARAAQATVNGVIGAAQLIALRELFADDEERVLGLTCAADLRPYLAEPIGAETPGFYVTLVTSIQRVGTGAALWPLAQRLTVAIRQQLAGGPGHLFYDFMPPVDQIPANAEGIASFNELMLRGVQTSLLSNAGRLPALPELPGLTVEARSFALSPTTTQPVFTAVTTHAGGMTVNINYNAAQLSDDDARAVAASMQRLLREAAA</sequence>
<dbReference type="EMBL" id="JADKBR010000016">
    <property type="protein sequence ID" value="MBK8891003.1"/>
    <property type="molecule type" value="Genomic_DNA"/>
</dbReference>
<dbReference type="PANTHER" id="PTHR28037:SF1">
    <property type="entry name" value="ALCOHOL O-ACETYLTRANSFERASE 1-RELATED"/>
    <property type="match status" value="1"/>
</dbReference>
<evidence type="ECO:0000256" key="5">
    <source>
        <dbReference type="ARBA" id="ARBA00012866"/>
    </source>
</evidence>
<evidence type="ECO:0000256" key="11">
    <source>
        <dbReference type="ARBA" id="ARBA00033407"/>
    </source>
</evidence>
<dbReference type="Gene3D" id="3.30.559.30">
    <property type="entry name" value="Nonribosomal peptide synthetase, condensation domain"/>
    <property type="match status" value="1"/>
</dbReference>
<evidence type="ECO:0000256" key="7">
    <source>
        <dbReference type="ARBA" id="ARBA00022679"/>
    </source>
</evidence>
<keyword evidence="8" id="KW-0012">Acyltransferase</keyword>
<dbReference type="InterPro" id="IPR023213">
    <property type="entry name" value="CAT-like_dom_sf"/>
</dbReference>
<dbReference type="InterPro" id="IPR031641">
    <property type="entry name" value="PapA_C"/>
</dbReference>
<evidence type="ECO:0000256" key="9">
    <source>
        <dbReference type="ARBA" id="ARBA00030465"/>
    </source>
</evidence>